<dbReference type="PANTHER" id="PTHR30349">
    <property type="entry name" value="PHAGE INTEGRASE-RELATED"/>
    <property type="match status" value="1"/>
</dbReference>
<dbReference type="OrthoDB" id="1094492at2"/>
<dbReference type="Pfam" id="PF13102">
    <property type="entry name" value="Phage_int_SAM_5"/>
    <property type="match status" value="1"/>
</dbReference>
<evidence type="ECO:0000256" key="2">
    <source>
        <dbReference type="ARBA" id="ARBA00022908"/>
    </source>
</evidence>
<feature type="coiled-coil region" evidence="6">
    <location>
        <begin position="62"/>
        <end position="89"/>
    </location>
</feature>
<keyword evidence="2" id="KW-0229">DNA integration</keyword>
<evidence type="ECO:0000256" key="5">
    <source>
        <dbReference type="PROSITE-ProRule" id="PRU01248"/>
    </source>
</evidence>
<name>A0A2T2YJT9_9BACT</name>
<dbReference type="PANTHER" id="PTHR30349:SF41">
    <property type="entry name" value="INTEGRASE_RECOMBINASE PROTEIN MJ0367-RELATED"/>
    <property type="match status" value="1"/>
</dbReference>
<keyword evidence="6" id="KW-0175">Coiled coil</keyword>
<feature type="domain" description="Core-binding (CB)" evidence="8">
    <location>
        <begin position="98"/>
        <end position="184"/>
    </location>
</feature>
<feature type="domain" description="Tyr recombinase" evidence="7">
    <location>
        <begin position="208"/>
        <end position="392"/>
    </location>
</feature>
<dbReference type="InterPro" id="IPR011010">
    <property type="entry name" value="DNA_brk_join_enz"/>
</dbReference>
<dbReference type="SUPFAM" id="SSF56349">
    <property type="entry name" value="DNA breaking-rejoining enzymes"/>
    <property type="match status" value="1"/>
</dbReference>
<dbReference type="InterPro" id="IPR035386">
    <property type="entry name" value="Arm-DNA-bind_5"/>
</dbReference>
<comment type="similarity">
    <text evidence="1">Belongs to the 'phage' integrase family.</text>
</comment>
<dbReference type="GO" id="GO:0015074">
    <property type="term" value="P:DNA integration"/>
    <property type="evidence" value="ECO:0007669"/>
    <property type="project" value="UniProtKB-KW"/>
</dbReference>
<evidence type="ECO:0000259" key="8">
    <source>
        <dbReference type="PROSITE" id="PS51900"/>
    </source>
</evidence>
<keyword evidence="3 5" id="KW-0238">DNA-binding</keyword>
<dbReference type="InterPro" id="IPR044068">
    <property type="entry name" value="CB"/>
</dbReference>
<evidence type="ECO:0000313" key="10">
    <source>
        <dbReference type="Proteomes" id="UP000240357"/>
    </source>
</evidence>
<dbReference type="GO" id="GO:0006310">
    <property type="term" value="P:DNA recombination"/>
    <property type="evidence" value="ECO:0007669"/>
    <property type="project" value="UniProtKB-KW"/>
</dbReference>
<accession>A0A2T2YJT9</accession>
<dbReference type="Pfam" id="PF00589">
    <property type="entry name" value="Phage_integrase"/>
    <property type="match status" value="1"/>
</dbReference>
<dbReference type="InterPro" id="IPR010998">
    <property type="entry name" value="Integrase_recombinase_N"/>
</dbReference>
<sequence length="402" mass="45849">MASIKAVLRKNKNKDNTYPLVIRITKDRKTNFISIGHSVLLDDWNAAIGKVKKSHPNSARLNNLIAKKLAEANDKLLELETTAKDTSVRVISKAVKGAKEGTFLKQGQVYVDNLTKEGKFNRVSADSPIINRMKEFAGGDVHFSEIDSAYLRRFKAWLIGTRKVSERTAVNHFVVIRSIFNQAIASNLVDRKHYPFGKGKISIKFPDSKKFSLTEEEIEKLEKIELNVLENHSRQIFLLSFYFAGMRISDVLRLRWSDFDKGRLYYQMGKNAKIGSLKIPEKASELLETLRRPDARLVFSDLESVDLNDRYGVEFRIKSRLHEINKHLGKAAAKAGISKKTTMHISRHTFGDLAGEDVDPHILQKLYRHTSLVTTLGYQKNFIHRQTDEALDAVIGKKKRQK</sequence>
<organism evidence="9 10">
    <name type="scientific">Adhaeribacter arboris</name>
    <dbReference type="NCBI Taxonomy" id="2072846"/>
    <lineage>
        <taxon>Bacteria</taxon>
        <taxon>Pseudomonadati</taxon>
        <taxon>Bacteroidota</taxon>
        <taxon>Cytophagia</taxon>
        <taxon>Cytophagales</taxon>
        <taxon>Hymenobacteraceae</taxon>
        <taxon>Adhaeribacter</taxon>
    </lineage>
</organism>
<comment type="caution">
    <text evidence="9">The sequence shown here is derived from an EMBL/GenBank/DDBJ whole genome shotgun (WGS) entry which is preliminary data.</text>
</comment>
<dbReference type="InterPro" id="IPR050090">
    <property type="entry name" value="Tyrosine_recombinase_XerCD"/>
</dbReference>
<evidence type="ECO:0000256" key="1">
    <source>
        <dbReference type="ARBA" id="ARBA00008857"/>
    </source>
</evidence>
<dbReference type="InterPro" id="IPR025269">
    <property type="entry name" value="SAM-like_dom"/>
</dbReference>
<dbReference type="InterPro" id="IPR013762">
    <property type="entry name" value="Integrase-like_cat_sf"/>
</dbReference>
<dbReference type="Proteomes" id="UP000240357">
    <property type="component" value="Unassembled WGS sequence"/>
</dbReference>
<evidence type="ECO:0000256" key="3">
    <source>
        <dbReference type="ARBA" id="ARBA00023125"/>
    </source>
</evidence>
<keyword evidence="10" id="KW-1185">Reference proteome</keyword>
<dbReference type="Gene3D" id="1.10.150.130">
    <property type="match status" value="1"/>
</dbReference>
<dbReference type="PROSITE" id="PS51900">
    <property type="entry name" value="CB"/>
    <property type="match status" value="1"/>
</dbReference>
<evidence type="ECO:0000259" key="7">
    <source>
        <dbReference type="PROSITE" id="PS51898"/>
    </source>
</evidence>
<keyword evidence="4" id="KW-0233">DNA recombination</keyword>
<evidence type="ECO:0000256" key="6">
    <source>
        <dbReference type="SAM" id="Coils"/>
    </source>
</evidence>
<dbReference type="InterPro" id="IPR002104">
    <property type="entry name" value="Integrase_catalytic"/>
</dbReference>
<dbReference type="Pfam" id="PF17293">
    <property type="entry name" value="Arm-DNA-bind_5"/>
    <property type="match status" value="1"/>
</dbReference>
<protein>
    <submittedName>
        <fullName evidence="9">Integrase</fullName>
    </submittedName>
</protein>
<dbReference type="EMBL" id="PYFT01000001">
    <property type="protein sequence ID" value="PSR55771.1"/>
    <property type="molecule type" value="Genomic_DNA"/>
</dbReference>
<evidence type="ECO:0000256" key="4">
    <source>
        <dbReference type="ARBA" id="ARBA00023172"/>
    </source>
</evidence>
<evidence type="ECO:0000313" key="9">
    <source>
        <dbReference type="EMBL" id="PSR55771.1"/>
    </source>
</evidence>
<dbReference type="GO" id="GO:0003677">
    <property type="term" value="F:DNA binding"/>
    <property type="evidence" value="ECO:0007669"/>
    <property type="project" value="UniProtKB-UniRule"/>
</dbReference>
<dbReference type="RefSeq" id="WP_106931953.1">
    <property type="nucleotide sequence ID" value="NZ_PYFT01000001.1"/>
</dbReference>
<gene>
    <name evidence="9" type="ORF">AHMF7605_20820</name>
</gene>
<reference evidence="9 10" key="1">
    <citation type="submission" date="2018-03" db="EMBL/GenBank/DDBJ databases">
        <title>Adhaeribacter sp. HMF7605 Genome sequencing and assembly.</title>
        <authorList>
            <person name="Kang H."/>
            <person name="Kang J."/>
            <person name="Cha I."/>
            <person name="Kim H."/>
            <person name="Joh K."/>
        </authorList>
    </citation>
    <scope>NUCLEOTIDE SEQUENCE [LARGE SCALE GENOMIC DNA]</scope>
    <source>
        <strain evidence="9 10">HMF7605</strain>
    </source>
</reference>
<dbReference type="AlphaFoldDB" id="A0A2T2YJT9"/>
<proteinExistence type="inferred from homology"/>
<dbReference type="Gene3D" id="1.10.443.10">
    <property type="entry name" value="Intergrase catalytic core"/>
    <property type="match status" value="1"/>
</dbReference>
<dbReference type="PROSITE" id="PS51898">
    <property type="entry name" value="TYR_RECOMBINASE"/>
    <property type="match status" value="1"/>
</dbReference>